<gene>
    <name evidence="5" type="ORF">Malapachy_1984</name>
</gene>
<comment type="similarity">
    <text evidence="2">Belongs to the D-isomer specific 2-hydroxyacid dehydrogenase family.</text>
</comment>
<evidence type="ECO:0000256" key="2">
    <source>
        <dbReference type="RuleBase" id="RU003719"/>
    </source>
</evidence>
<dbReference type="Gene3D" id="3.40.50.720">
    <property type="entry name" value="NAD(P)-binding Rossmann-like Domain"/>
    <property type="match status" value="2"/>
</dbReference>
<dbReference type="InterPro" id="IPR050223">
    <property type="entry name" value="D-isomer_2-hydroxyacid_DH"/>
</dbReference>
<keyword evidence="1 2" id="KW-0560">Oxidoreductase</keyword>
<name>A0A0M9VNS4_9BASI</name>
<organism evidence="5 6">
    <name type="scientific">Malassezia pachydermatis</name>
    <dbReference type="NCBI Taxonomy" id="77020"/>
    <lineage>
        <taxon>Eukaryota</taxon>
        <taxon>Fungi</taxon>
        <taxon>Dikarya</taxon>
        <taxon>Basidiomycota</taxon>
        <taxon>Ustilaginomycotina</taxon>
        <taxon>Malasseziomycetes</taxon>
        <taxon>Malasseziales</taxon>
        <taxon>Malasseziaceae</taxon>
        <taxon>Malassezia</taxon>
    </lineage>
</organism>
<dbReference type="Pfam" id="PF00389">
    <property type="entry name" value="2-Hacid_dh"/>
    <property type="match status" value="1"/>
</dbReference>
<dbReference type="InterPro" id="IPR006140">
    <property type="entry name" value="D-isomer_DH_NAD-bd"/>
</dbReference>
<dbReference type="PROSITE" id="PS00671">
    <property type="entry name" value="D_2_HYDROXYACID_DH_3"/>
    <property type="match status" value="1"/>
</dbReference>
<sequence>MSKPIVVQICWMPEEITQRLADAGTIELRRWSADEEDKKEHTLSAPREWLLEHVRGAHALLCTPVCKVDEDIMEAAGSSLKVISTMSVGFEHIDVDAAKKRGIRIGYTPDVLSNAVADLSLVLCLNVMRHVMESYTVVKQGNWHNVPWTPMTYTGPALEGKVVGFIGFGSIAQALVRKLMAFRPAQILYRTSSSRPFDWHDKYFRHLAQDDLLQCYYQQHQRLPVPVDNEPDLQALAQKCDVIFIIANLTPSTKHMINTSFLQTMKKSAYLINVGRGPIIDTEALVEALRENWIAGAGLDVVEGEPFVSKGHPLLAPDMLDKVMLLSHIASATIESRRGMAKWTAQNAFGALGLRDDGPPEEMPSELKF</sequence>
<reference evidence="5 6" key="1">
    <citation type="submission" date="2015-07" db="EMBL/GenBank/DDBJ databases">
        <title>Draft Genome Sequence of Malassezia furfur CBS1878 and Malassezia pachydermatis CBS1879.</title>
        <authorList>
            <person name="Triana S."/>
            <person name="Ohm R."/>
            <person name="Gonzalez A."/>
            <person name="DeCock H."/>
            <person name="Restrepo S."/>
            <person name="Celis A."/>
        </authorList>
    </citation>
    <scope>NUCLEOTIDE SEQUENCE [LARGE SCALE GENOMIC DNA]</scope>
    <source>
        <strain evidence="5 6">CBS 1879</strain>
    </source>
</reference>
<dbReference type="Pfam" id="PF02826">
    <property type="entry name" value="2-Hacid_dh_C"/>
    <property type="match status" value="2"/>
</dbReference>
<dbReference type="CDD" id="cd05301">
    <property type="entry name" value="GDH"/>
    <property type="match status" value="1"/>
</dbReference>
<evidence type="ECO:0000313" key="6">
    <source>
        <dbReference type="Proteomes" id="UP000037751"/>
    </source>
</evidence>
<dbReference type="AlphaFoldDB" id="A0A0M9VNS4"/>
<dbReference type="InterPro" id="IPR036291">
    <property type="entry name" value="NAD(P)-bd_dom_sf"/>
</dbReference>
<accession>A0A0M9VNS4</accession>
<evidence type="ECO:0000256" key="1">
    <source>
        <dbReference type="ARBA" id="ARBA00023002"/>
    </source>
</evidence>
<dbReference type="SUPFAM" id="SSF52283">
    <property type="entry name" value="Formate/glycerate dehydrogenase catalytic domain-like"/>
    <property type="match status" value="1"/>
</dbReference>
<dbReference type="OrthoDB" id="9991913at2759"/>
<proteinExistence type="inferred from homology"/>
<protein>
    <submittedName>
        <fullName evidence="5">Glycerate dehydrogenase</fullName>
    </submittedName>
</protein>
<evidence type="ECO:0000259" key="4">
    <source>
        <dbReference type="Pfam" id="PF02826"/>
    </source>
</evidence>
<feature type="domain" description="D-isomer specific 2-hydroxyacid dehydrogenase catalytic" evidence="3">
    <location>
        <begin position="42"/>
        <end position="348"/>
    </location>
</feature>
<feature type="domain" description="D-isomer specific 2-hydroxyacid dehydrogenase NAD-binding" evidence="4">
    <location>
        <begin position="122"/>
        <end position="213"/>
    </location>
</feature>
<dbReference type="PANTHER" id="PTHR10996">
    <property type="entry name" value="2-HYDROXYACID DEHYDROGENASE-RELATED"/>
    <property type="match status" value="1"/>
</dbReference>
<dbReference type="RefSeq" id="XP_017991301.1">
    <property type="nucleotide sequence ID" value="XM_018136479.1"/>
</dbReference>
<evidence type="ECO:0000259" key="3">
    <source>
        <dbReference type="Pfam" id="PF00389"/>
    </source>
</evidence>
<keyword evidence="6" id="KW-1185">Reference proteome</keyword>
<evidence type="ECO:0000313" key="5">
    <source>
        <dbReference type="EMBL" id="KOS13669.1"/>
    </source>
</evidence>
<dbReference type="GO" id="GO:0030267">
    <property type="term" value="F:glyoxylate reductase (NADPH) activity"/>
    <property type="evidence" value="ECO:0007669"/>
    <property type="project" value="TreeGrafter"/>
</dbReference>
<dbReference type="SUPFAM" id="SSF51735">
    <property type="entry name" value="NAD(P)-binding Rossmann-fold domains"/>
    <property type="match status" value="1"/>
</dbReference>
<dbReference type="PANTHER" id="PTHR10996:SF277">
    <property type="entry name" value="GLYOXYLATE REDUCTASE_HYDROXYPYRUVATE REDUCTASE"/>
    <property type="match status" value="1"/>
</dbReference>
<dbReference type="InterPro" id="IPR006139">
    <property type="entry name" value="D-isomer_2_OHA_DH_cat_dom"/>
</dbReference>
<dbReference type="GO" id="GO:0016618">
    <property type="term" value="F:hydroxypyruvate reductase [NAD(P)H] activity"/>
    <property type="evidence" value="ECO:0007669"/>
    <property type="project" value="TreeGrafter"/>
</dbReference>
<feature type="domain" description="D-isomer specific 2-hydroxyacid dehydrogenase NAD-binding" evidence="4">
    <location>
        <begin position="230"/>
        <end position="330"/>
    </location>
</feature>
<dbReference type="GO" id="GO:0005829">
    <property type="term" value="C:cytosol"/>
    <property type="evidence" value="ECO:0007669"/>
    <property type="project" value="TreeGrafter"/>
</dbReference>
<dbReference type="STRING" id="77020.A0A0M9VNS4"/>
<dbReference type="GO" id="GO:0051287">
    <property type="term" value="F:NAD binding"/>
    <property type="evidence" value="ECO:0007669"/>
    <property type="project" value="InterPro"/>
</dbReference>
<dbReference type="Proteomes" id="UP000037751">
    <property type="component" value="Unassembled WGS sequence"/>
</dbReference>
<dbReference type="GeneID" id="28728354"/>
<dbReference type="InterPro" id="IPR029753">
    <property type="entry name" value="D-isomer_DH_CS"/>
</dbReference>
<comment type="caution">
    <text evidence="5">The sequence shown here is derived from an EMBL/GenBank/DDBJ whole genome shotgun (WGS) entry which is preliminary data.</text>
</comment>
<dbReference type="VEuPathDB" id="FungiDB:Malapachy_1984"/>
<dbReference type="EMBL" id="LGAV01000005">
    <property type="protein sequence ID" value="KOS13669.1"/>
    <property type="molecule type" value="Genomic_DNA"/>
</dbReference>